<accession>A0ABQ7LYW4</accession>
<protein>
    <submittedName>
        <fullName evidence="2">Uncharacterized protein</fullName>
    </submittedName>
</protein>
<evidence type="ECO:0000256" key="1">
    <source>
        <dbReference type="SAM" id="MobiDB-lite"/>
    </source>
</evidence>
<keyword evidence="3" id="KW-1185">Reference proteome</keyword>
<evidence type="ECO:0000313" key="3">
    <source>
        <dbReference type="Proteomes" id="UP000823674"/>
    </source>
</evidence>
<dbReference type="Proteomes" id="UP000823674">
    <property type="component" value="Chromosome A06"/>
</dbReference>
<name>A0ABQ7LYW4_BRACM</name>
<feature type="region of interest" description="Disordered" evidence="1">
    <location>
        <begin position="242"/>
        <end position="270"/>
    </location>
</feature>
<feature type="region of interest" description="Disordered" evidence="1">
    <location>
        <begin position="358"/>
        <end position="386"/>
    </location>
</feature>
<proteinExistence type="predicted"/>
<comment type="caution">
    <text evidence="2">The sequence shown here is derived from an EMBL/GenBank/DDBJ whole genome shotgun (WGS) entry which is preliminary data.</text>
</comment>
<gene>
    <name evidence="2" type="primary">A06p008080.1_BraROA</name>
    <name evidence="2" type="ORF">IGI04_021718</name>
</gene>
<feature type="compositionally biased region" description="Basic and acidic residues" evidence="1">
    <location>
        <begin position="243"/>
        <end position="257"/>
    </location>
</feature>
<organism evidence="2 3">
    <name type="scientific">Brassica rapa subsp. trilocularis</name>
    <dbReference type="NCBI Taxonomy" id="1813537"/>
    <lineage>
        <taxon>Eukaryota</taxon>
        <taxon>Viridiplantae</taxon>
        <taxon>Streptophyta</taxon>
        <taxon>Embryophyta</taxon>
        <taxon>Tracheophyta</taxon>
        <taxon>Spermatophyta</taxon>
        <taxon>Magnoliopsida</taxon>
        <taxon>eudicotyledons</taxon>
        <taxon>Gunneridae</taxon>
        <taxon>Pentapetalae</taxon>
        <taxon>rosids</taxon>
        <taxon>malvids</taxon>
        <taxon>Brassicales</taxon>
        <taxon>Brassicaceae</taxon>
        <taxon>Brassiceae</taxon>
        <taxon>Brassica</taxon>
    </lineage>
</organism>
<evidence type="ECO:0000313" key="2">
    <source>
        <dbReference type="EMBL" id="KAG5391755.1"/>
    </source>
</evidence>
<dbReference type="EMBL" id="JADBGQ010000006">
    <property type="protein sequence ID" value="KAG5391755.1"/>
    <property type="molecule type" value="Genomic_DNA"/>
</dbReference>
<sequence length="411" mass="44992">MNPSNQLLRVHTSTRRLSQSEGMGNKVTVSLGSAIEDIHEDPVTGIRTLIQTSNQQLDSSSLVKFSIHSTCHSHIAYLLFSRFIHILSSGGQVSATRVSTVTSLCDDLASRIASAASNLGFGTNGFEINLFLIFATERVSGFESIQGEEKRSPAENPRRSEALAVDSFSLPRAVSLLLLSLRRVSPLSLSLSSPRLLLSLSAASLSPRREQPRVVVVAAWCQRLQIPFLLLSILRSRSRSRLSKKESKGLRKKEMIRRGTGGEYGKRGGRSVQKRQVRIEAPVRLSHAESWRKGVVIHCKGYGLHPREPDAGCTRAGDLIGMQQERGGLVRLSCVGPRELGVVTSRFSFRIERTISGNVDGKKGNAPKTHGTRNGTHGDVGKSRHVCPKPRALEPRLEMGRNGCFTTNSCI</sequence>
<reference evidence="2 3" key="1">
    <citation type="submission" date="2021-03" db="EMBL/GenBank/DDBJ databases">
        <authorList>
            <person name="King G.J."/>
            <person name="Bancroft I."/>
            <person name="Baten A."/>
            <person name="Bloomfield J."/>
            <person name="Borpatragohain P."/>
            <person name="He Z."/>
            <person name="Irish N."/>
            <person name="Irwin J."/>
            <person name="Liu K."/>
            <person name="Mauleon R.P."/>
            <person name="Moore J."/>
            <person name="Morris R."/>
            <person name="Ostergaard L."/>
            <person name="Wang B."/>
            <person name="Wells R."/>
        </authorList>
    </citation>
    <scope>NUCLEOTIDE SEQUENCE [LARGE SCALE GENOMIC DNA]</scope>
    <source>
        <strain evidence="2">R-o-18</strain>
        <tissue evidence="2">Leaf</tissue>
    </source>
</reference>